<dbReference type="KEGG" id="cme:CYME_CMA087C"/>
<dbReference type="GeneID" id="16992161"/>
<protein>
    <submittedName>
        <fullName evidence="2">Uncharacterized protein</fullName>
    </submittedName>
</protein>
<evidence type="ECO:0000313" key="2">
    <source>
        <dbReference type="EMBL" id="BAM78793.1"/>
    </source>
</evidence>
<evidence type="ECO:0000313" key="3">
    <source>
        <dbReference type="Proteomes" id="UP000007014"/>
    </source>
</evidence>
<dbReference type="Proteomes" id="UP000007014">
    <property type="component" value="Chromosome 1"/>
</dbReference>
<organism evidence="2 3">
    <name type="scientific">Cyanidioschyzon merolae (strain NIES-3377 / 10D)</name>
    <name type="common">Unicellular red alga</name>
    <dbReference type="NCBI Taxonomy" id="280699"/>
    <lineage>
        <taxon>Eukaryota</taxon>
        <taxon>Rhodophyta</taxon>
        <taxon>Bangiophyceae</taxon>
        <taxon>Cyanidiales</taxon>
        <taxon>Cyanidiaceae</taxon>
        <taxon>Cyanidioschyzon</taxon>
    </lineage>
</organism>
<keyword evidence="3" id="KW-1185">Reference proteome</keyword>
<dbReference type="OrthoDB" id="195614at2759"/>
<feature type="compositionally biased region" description="Basic and acidic residues" evidence="1">
    <location>
        <begin position="776"/>
        <end position="789"/>
    </location>
</feature>
<gene>
    <name evidence="2" type="ORF">CYME_CMA087C</name>
</gene>
<feature type="compositionally biased region" description="Basic and acidic residues" evidence="1">
    <location>
        <begin position="745"/>
        <end position="755"/>
    </location>
</feature>
<feature type="compositionally biased region" description="Polar residues" evidence="1">
    <location>
        <begin position="829"/>
        <end position="838"/>
    </location>
</feature>
<feature type="compositionally biased region" description="Basic residues" evidence="1">
    <location>
        <begin position="961"/>
        <end position="971"/>
    </location>
</feature>
<feature type="compositionally biased region" description="Low complexity" evidence="1">
    <location>
        <begin position="1031"/>
        <end position="1040"/>
    </location>
</feature>
<feature type="compositionally biased region" description="Polar residues" evidence="1">
    <location>
        <begin position="684"/>
        <end position="700"/>
    </location>
</feature>
<feature type="compositionally biased region" description="Basic and acidic residues" evidence="1">
    <location>
        <begin position="998"/>
        <end position="1013"/>
    </location>
</feature>
<dbReference type="eggNOG" id="ENOG502S6DN">
    <property type="taxonomic scope" value="Eukaryota"/>
</dbReference>
<feature type="compositionally biased region" description="Low complexity" evidence="1">
    <location>
        <begin position="637"/>
        <end position="647"/>
    </location>
</feature>
<feature type="compositionally biased region" description="Low complexity" evidence="1">
    <location>
        <begin position="972"/>
        <end position="997"/>
    </location>
</feature>
<proteinExistence type="predicted"/>
<feature type="compositionally biased region" description="Low complexity" evidence="1">
    <location>
        <begin position="607"/>
        <end position="618"/>
    </location>
</feature>
<feature type="compositionally biased region" description="Polar residues" evidence="1">
    <location>
        <begin position="938"/>
        <end position="950"/>
    </location>
</feature>
<reference evidence="2 3" key="1">
    <citation type="journal article" date="2004" name="Nature">
        <title>Genome sequence of the ultrasmall unicellular red alga Cyanidioschyzon merolae 10D.</title>
        <authorList>
            <person name="Matsuzaki M."/>
            <person name="Misumi O."/>
            <person name="Shin-i T."/>
            <person name="Maruyama S."/>
            <person name="Takahara M."/>
            <person name="Miyagishima S."/>
            <person name="Mori T."/>
            <person name="Nishida K."/>
            <person name="Yagisawa F."/>
            <person name="Nishida K."/>
            <person name="Yoshida Y."/>
            <person name="Nishimura Y."/>
            <person name="Nakao S."/>
            <person name="Kobayashi T."/>
            <person name="Momoyama Y."/>
            <person name="Higashiyama T."/>
            <person name="Minoda A."/>
            <person name="Sano M."/>
            <person name="Nomoto H."/>
            <person name="Oishi K."/>
            <person name="Hayashi H."/>
            <person name="Ohta F."/>
            <person name="Nishizaka S."/>
            <person name="Haga S."/>
            <person name="Miura S."/>
            <person name="Morishita T."/>
            <person name="Kabeya Y."/>
            <person name="Terasawa K."/>
            <person name="Suzuki Y."/>
            <person name="Ishii Y."/>
            <person name="Asakawa S."/>
            <person name="Takano H."/>
            <person name="Ohta N."/>
            <person name="Kuroiwa H."/>
            <person name="Tanaka K."/>
            <person name="Shimizu N."/>
            <person name="Sugano S."/>
            <person name="Sato N."/>
            <person name="Nozaki H."/>
            <person name="Ogasawara N."/>
            <person name="Kohara Y."/>
            <person name="Kuroiwa T."/>
        </authorList>
    </citation>
    <scope>NUCLEOTIDE SEQUENCE [LARGE SCALE GENOMIC DNA]</scope>
    <source>
        <strain evidence="2 3">10D</strain>
    </source>
</reference>
<dbReference type="RefSeq" id="XP_005535079.1">
    <property type="nucleotide sequence ID" value="XM_005535022.1"/>
</dbReference>
<accession>M1VE88</accession>
<dbReference type="EMBL" id="AP006483">
    <property type="protein sequence ID" value="BAM78793.1"/>
    <property type="molecule type" value="Genomic_DNA"/>
</dbReference>
<feature type="compositionally biased region" description="Low complexity" evidence="1">
    <location>
        <begin position="721"/>
        <end position="735"/>
    </location>
</feature>
<dbReference type="HOGENOM" id="CLU_292780_0_0_1"/>
<dbReference type="AlphaFoldDB" id="M1VE88"/>
<name>M1VE88_CYAM1</name>
<dbReference type="Gramene" id="CMA087CT">
    <property type="protein sequence ID" value="CMA087CT"/>
    <property type="gene ID" value="CMA087C"/>
</dbReference>
<evidence type="ECO:0000256" key="1">
    <source>
        <dbReference type="SAM" id="MobiDB-lite"/>
    </source>
</evidence>
<feature type="region of interest" description="Disordered" evidence="1">
    <location>
        <begin position="607"/>
        <end position="1040"/>
    </location>
</feature>
<feature type="compositionally biased region" description="Polar residues" evidence="1">
    <location>
        <begin position="648"/>
        <end position="664"/>
    </location>
</feature>
<feature type="compositionally biased region" description="Polar residues" evidence="1">
    <location>
        <begin position="875"/>
        <end position="892"/>
    </location>
</feature>
<sequence length="1040" mass="113115">MDRKRDNVYKNFSGTLSLWSKAPTPRRGRSPTTLVAFTVTAPRALRISNDARTSGGMLCRWTCQINYYTWSRKSCTDWRRACGARQRRAFDVWAKTPAEDSRLQEQARGLFPGTLRDSADESKSTLQQILQGLPRSTAYKTALEAVCSRSGSSNYSDSSPTPLSLDSILALLEEMQRDSQVRDLDTKQSDELVLLLVDAVIRAPSVELDGQRIRRALDENFGFGFALLLLRLWDLGAIQAFGIEQERILNTHPPPRIRFSNSPSMRSIWCRDPAGAAAYSALPPLPSNPREELVQASVGLGFLAFSSLAILGEIIDPIIFHRHGSEETLVLTLLFGSYALDRFVFLFQGRISDTVDKGIRRIVGGNREREAFCDAASFVVAYLLGIPDFAFRPRARLCLEWFKKVADQCSRQKDAEQVNPLLEEHIALLTVWLLSRTAAECCFDQELIESETRQARIFVKESLGIQIRTLSAQMDKRSSPGDDVSDLQRIDWEDFTLRWAFVEAMALVRANMSLIRQIAKKMHDGGSVGELVCEIERHWRQKHAKSQETLTALRRCPFLPWNPDMVHAAWSKDLESHVLRALEAFQTKQKSATSSDDEATLHAPLSTAAAGRARTAEAPNRKVSETDVIESATTNLASSAPPSSPKSGVSNESAGKVPNASSSIMGAETHTRADAQDRASSASETCQQSAVRENPLSQEKQQQQQQHPAPITTAPETLPGASLAATAQAAEAASANTPVPVDSARPSRFEQKPSDHTAGGRQTTGTAPKQAIPDARQAERFRSPSHVEQDTPPQTRVVDAPRESAAATEADKHEKSPLAVAARGGPTWTEASTRNSIDSLDLPLRRNGAGDVQRTDANVTSPACAEEPSEAPGSSAKSITQHPSEHQLAQQHASERVPTKSAEAAPRPTGRDEQPERSAASVDMTASPSVKQARSETLEPSGNESRTSALDGNAAPNSPKTVRKTRSKRSSTTRAAATSPGAAGKRASAGSGSTAAARQEKSASKPAKSEALKQPKSSIKKRNKSTEKSKSSSTGTESAP</sequence>
<reference evidence="2 3" key="2">
    <citation type="journal article" date="2007" name="BMC Biol.">
        <title>A 100%-complete sequence reveals unusually simple genomic features in the hot-spring red alga Cyanidioschyzon merolae.</title>
        <authorList>
            <person name="Nozaki H."/>
            <person name="Takano H."/>
            <person name="Misumi O."/>
            <person name="Terasawa K."/>
            <person name="Matsuzaki M."/>
            <person name="Maruyama S."/>
            <person name="Nishida K."/>
            <person name="Yagisawa F."/>
            <person name="Yoshida Y."/>
            <person name="Fujiwara T."/>
            <person name="Takio S."/>
            <person name="Tamura K."/>
            <person name="Chung S.J."/>
            <person name="Nakamura S."/>
            <person name="Kuroiwa H."/>
            <person name="Tanaka K."/>
            <person name="Sato N."/>
            <person name="Kuroiwa T."/>
        </authorList>
    </citation>
    <scope>NUCLEOTIDE SEQUENCE [LARGE SCALE GENOMIC DNA]</scope>
    <source>
        <strain evidence="2 3">10D</strain>
    </source>
</reference>